<sequence>MNSTGLSPAARKAVHENSETSSTIEDSNGSLTYSESVANTQRHHGRNDTYNTNFSDILGTLDEDTAAADGNGLTAPPPRGKVAVCVDPISQSTRNFMDMPSTSLIDDYVHNTRFLLENANSMDGSQYTQSQMKKEEENFYQTVSNEYGDDNIWGLLSGVCGNIYEWYDFAVYGLLAAEIGKAFFPKSSDTMQLIQSFGVYAVAFVMRPIGAICFGEIGDRIAGRKNALLISIVLITVPSILMGILPSYNTIGIAAPILLVLFRMFQGLSVGGQLAGSYVLSIEQSTDSNRGFRGSICDASSVGGFFVASLVTNIVRATLSEDAIDGWGWRVPFWVSLGLAPLLYIIVRNSEESKFWDERNKQKNDELIIRNELSGDEEDAHGAPSQSALYDLLSSPFRRRQLLGMIGVLSATSSSFYMLFLYCPIYLSNLRGLMDEKEADFINLSVVFFYVLMIIIAGRFSDAFPHRMDLFRIGLTGLIAACPVMFGMFESGSKVGIFLAQMQFAFCLAMVEGGKAAWEVELWMADPSLSFTGVAVGHNVSATVFGGTMPLISTFLFTRGEYLIERNGEDLVYYLIPGFYVSLLAAISLWCISDVVRHPHDVKTGQTKVRRARSLARKRECARRAKLLKETGNAGGWIEKATSWIPTGNTSPTNQKKEEITKPVRRSTIYPQKDTPYTPPSQR</sequence>
<evidence type="ECO:0000259" key="10">
    <source>
        <dbReference type="PROSITE" id="PS50850"/>
    </source>
</evidence>
<keyword evidence="3" id="KW-1003">Cell membrane</keyword>
<evidence type="ECO:0000256" key="4">
    <source>
        <dbReference type="ARBA" id="ARBA00022692"/>
    </source>
</evidence>
<dbReference type="InterPro" id="IPR005828">
    <property type="entry name" value="MFS_sugar_transport-like"/>
</dbReference>
<evidence type="ECO:0000256" key="2">
    <source>
        <dbReference type="ARBA" id="ARBA00022448"/>
    </source>
</evidence>
<keyword evidence="2" id="KW-0813">Transport</keyword>
<keyword evidence="7 9" id="KW-0472">Membrane</keyword>
<organism evidence="11">
    <name type="scientific">Leptocylindrus aporus</name>
    <dbReference type="NCBI Taxonomy" id="1398097"/>
    <lineage>
        <taxon>Eukaryota</taxon>
        <taxon>Sar</taxon>
        <taxon>Stramenopiles</taxon>
        <taxon>Ochrophyta</taxon>
        <taxon>Bacillariophyta</taxon>
        <taxon>Coscinodiscophyceae</taxon>
        <taxon>Chaetocerotophycidae</taxon>
        <taxon>Leptocylindrales</taxon>
        <taxon>Leptocylindraceae</taxon>
        <taxon>Leptocylindrus</taxon>
    </lineage>
</organism>
<dbReference type="GO" id="GO:0015293">
    <property type="term" value="F:symporter activity"/>
    <property type="evidence" value="ECO:0007669"/>
    <property type="project" value="UniProtKB-KW"/>
</dbReference>
<dbReference type="InterPro" id="IPR005829">
    <property type="entry name" value="Sugar_transporter_CS"/>
</dbReference>
<keyword evidence="5" id="KW-0769">Symport</keyword>
<feature type="transmembrane region" description="Helical" evidence="9">
    <location>
        <begin position="197"/>
        <end position="215"/>
    </location>
</feature>
<dbReference type="AlphaFoldDB" id="A0A7S0PJY5"/>
<feature type="region of interest" description="Disordered" evidence="8">
    <location>
        <begin position="1"/>
        <end position="31"/>
    </location>
</feature>
<feature type="transmembrane region" description="Helical" evidence="9">
    <location>
        <begin position="296"/>
        <end position="315"/>
    </location>
</feature>
<evidence type="ECO:0000256" key="7">
    <source>
        <dbReference type="ARBA" id="ARBA00023136"/>
    </source>
</evidence>
<comment type="subcellular location">
    <subcellularLocation>
        <location evidence="1">Cell membrane</location>
        <topology evidence="1">Multi-pass membrane protein</topology>
    </subcellularLocation>
</comment>
<dbReference type="InterPro" id="IPR036259">
    <property type="entry name" value="MFS_trans_sf"/>
</dbReference>
<evidence type="ECO:0000256" key="9">
    <source>
        <dbReference type="SAM" id="Phobius"/>
    </source>
</evidence>
<reference evidence="11" key="1">
    <citation type="submission" date="2021-01" db="EMBL/GenBank/DDBJ databases">
        <authorList>
            <person name="Corre E."/>
            <person name="Pelletier E."/>
            <person name="Niang G."/>
            <person name="Scheremetjew M."/>
            <person name="Finn R."/>
            <person name="Kale V."/>
            <person name="Holt S."/>
            <person name="Cochrane G."/>
            <person name="Meng A."/>
            <person name="Brown T."/>
            <person name="Cohen L."/>
        </authorList>
    </citation>
    <scope>NUCLEOTIDE SEQUENCE</scope>
    <source>
        <strain evidence="11">B651</strain>
    </source>
</reference>
<feature type="region of interest" description="Disordered" evidence="8">
    <location>
        <begin position="643"/>
        <end position="683"/>
    </location>
</feature>
<feature type="transmembrane region" description="Helical" evidence="9">
    <location>
        <begin position="402"/>
        <end position="427"/>
    </location>
</feature>
<feature type="transmembrane region" description="Helical" evidence="9">
    <location>
        <begin position="572"/>
        <end position="592"/>
    </location>
</feature>
<name>A0A7S0PJY5_9STRA</name>
<dbReference type="SUPFAM" id="SSF103473">
    <property type="entry name" value="MFS general substrate transporter"/>
    <property type="match status" value="1"/>
</dbReference>
<dbReference type="GO" id="GO:0005886">
    <property type="term" value="C:plasma membrane"/>
    <property type="evidence" value="ECO:0007669"/>
    <property type="project" value="UniProtKB-SubCell"/>
</dbReference>
<evidence type="ECO:0000313" key="11">
    <source>
        <dbReference type="EMBL" id="CAD8574214.1"/>
    </source>
</evidence>
<evidence type="ECO:0000256" key="1">
    <source>
        <dbReference type="ARBA" id="ARBA00004651"/>
    </source>
</evidence>
<feature type="domain" description="Major facilitator superfamily (MFS) profile" evidence="10">
    <location>
        <begin position="154"/>
        <end position="596"/>
    </location>
</feature>
<evidence type="ECO:0000256" key="6">
    <source>
        <dbReference type="ARBA" id="ARBA00022989"/>
    </source>
</evidence>
<feature type="transmembrane region" description="Helical" evidence="9">
    <location>
        <begin position="251"/>
        <end position="275"/>
    </location>
</feature>
<dbReference type="InterPro" id="IPR020846">
    <property type="entry name" value="MFS_dom"/>
</dbReference>
<feature type="transmembrane region" description="Helical" evidence="9">
    <location>
        <begin position="327"/>
        <end position="347"/>
    </location>
</feature>
<keyword evidence="4 9" id="KW-0812">Transmembrane</keyword>
<accession>A0A7S0PJY5</accession>
<dbReference type="PANTHER" id="PTHR43528:SF1">
    <property type="entry name" value="ALPHA-KETOGLUTARATE PERMEASE"/>
    <property type="match status" value="1"/>
</dbReference>
<protein>
    <recommendedName>
        <fullName evidence="10">Major facilitator superfamily (MFS) profile domain-containing protein</fullName>
    </recommendedName>
</protein>
<gene>
    <name evidence="11" type="ORF">LDAN0322_LOCUS358</name>
</gene>
<dbReference type="EMBL" id="HBEU01000527">
    <property type="protein sequence ID" value="CAD8574214.1"/>
    <property type="molecule type" value="Transcribed_RNA"/>
</dbReference>
<dbReference type="Gene3D" id="1.20.1250.20">
    <property type="entry name" value="MFS general substrate transporter like domains"/>
    <property type="match status" value="2"/>
</dbReference>
<dbReference type="Pfam" id="PF00083">
    <property type="entry name" value="Sugar_tr"/>
    <property type="match status" value="1"/>
</dbReference>
<feature type="compositionally biased region" description="Polar residues" evidence="8">
    <location>
        <begin position="19"/>
        <end position="31"/>
    </location>
</feature>
<feature type="transmembrane region" description="Helical" evidence="9">
    <location>
        <begin position="529"/>
        <end position="552"/>
    </location>
</feature>
<keyword evidence="6 9" id="KW-1133">Transmembrane helix</keyword>
<dbReference type="InterPro" id="IPR051084">
    <property type="entry name" value="H+-coupled_symporters"/>
</dbReference>
<dbReference type="PROSITE" id="PS00217">
    <property type="entry name" value="SUGAR_TRANSPORT_2"/>
    <property type="match status" value="1"/>
</dbReference>
<evidence type="ECO:0000256" key="8">
    <source>
        <dbReference type="SAM" id="MobiDB-lite"/>
    </source>
</evidence>
<feature type="transmembrane region" description="Helical" evidence="9">
    <location>
        <begin position="470"/>
        <end position="489"/>
    </location>
</feature>
<feature type="transmembrane region" description="Helical" evidence="9">
    <location>
        <begin position="227"/>
        <end position="245"/>
    </location>
</feature>
<dbReference type="PROSITE" id="PS50850">
    <property type="entry name" value="MFS"/>
    <property type="match status" value="1"/>
</dbReference>
<dbReference type="PANTHER" id="PTHR43528">
    <property type="entry name" value="ALPHA-KETOGLUTARATE PERMEASE"/>
    <property type="match status" value="1"/>
</dbReference>
<feature type="compositionally biased region" description="Polar residues" evidence="8">
    <location>
        <begin position="644"/>
        <end position="654"/>
    </location>
</feature>
<evidence type="ECO:0000256" key="5">
    <source>
        <dbReference type="ARBA" id="ARBA00022847"/>
    </source>
</evidence>
<feature type="transmembrane region" description="Helical" evidence="9">
    <location>
        <begin position="439"/>
        <end position="458"/>
    </location>
</feature>
<proteinExistence type="predicted"/>
<evidence type="ECO:0000256" key="3">
    <source>
        <dbReference type="ARBA" id="ARBA00022475"/>
    </source>
</evidence>